<organism evidence="1 2">
    <name type="scientific">Williamsia serinedens</name>
    <dbReference type="NCBI Taxonomy" id="391736"/>
    <lineage>
        <taxon>Bacteria</taxon>
        <taxon>Bacillati</taxon>
        <taxon>Actinomycetota</taxon>
        <taxon>Actinomycetes</taxon>
        <taxon>Mycobacteriales</taxon>
        <taxon>Nocardiaceae</taxon>
        <taxon>Williamsia</taxon>
    </lineage>
</organism>
<evidence type="ECO:0000313" key="2">
    <source>
        <dbReference type="Proteomes" id="UP001205740"/>
    </source>
</evidence>
<keyword evidence="2" id="KW-1185">Reference proteome</keyword>
<dbReference type="Pfam" id="PF05133">
    <property type="entry name" value="SPP1_portal"/>
    <property type="match status" value="1"/>
</dbReference>
<reference evidence="1 2" key="1">
    <citation type="submission" date="2022-06" db="EMBL/GenBank/DDBJ databases">
        <title>Genomic Encyclopedia of Archaeal and Bacterial Type Strains, Phase II (KMG-II): from individual species to whole genera.</title>
        <authorList>
            <person name="Goeker M."/>
        </authorList>
    </citation>
    <scope>NUCLEOTIDE SEQUENCE [LARGE SCALE GENOMIC DNA]</scope>
    <source>
        <strain evidence="1 2">DSM 45037</strain>
    </source>
</reference>
<proteinExistence type="predicted"/>
<dbReference type="RefSeq" id="WP_253656692.1">
    <property type="nucleotide sequence ID" value="NZ_JAMTCG010000020.1"/>
</dbReference>
<feature type="non-terminal residue" evidence="1">
    <location>
        <position position="250"/>
    </location>
</feature>
<dbReference type="EMBL" id="JAMTCG010000020">
    <property type="protein sequence ID" value="MCP2163125.1"/>
    <property type="molecule type" value="Genomic_DNA"/>
</dbReference>
<dbReference type="Proteomes" id="UP001205740">
    <property type="component" value="Unassembled WGS sequence"/>
</dbReference>
<dbReference type="InterPro" id="IPR021145">
    <property type="entry name" value="Portal_protein_SPP1_Gp6-like"/>
</dbReference>
<gene>
    <name evidence="1" type="ORF">LX12_004339</name>
</gene>
<name>A0ABT1H7B8_9NOCA</name>
<sequence>MNRQQALDAVREMLAGPRAYESERLDALALAVRPWTDSYALSQLELKGVTSGDASNSPYAAIAGLARKSQTNLLPLVLDIFSQGLKVDNYLAGDQSGDTPSVWEWWQRNKMDARQTGVHRTALHYGVAYETVLPAMDPGREGDHSAVFIRGVSPRQMTAVYGDRMEWDPRTESPVDDDWPIMALEVNGPMIRFYDEQSVHFLGVKNLPESSLGWRDPSFIQSGNFEYIESRKHGVGVCPVVRFEDRNLLD</sequence>
<accession>A0ABT1H7B8</accession>
<comment type="caution">
    <text evidence="1">The sequence shown here is derived from an EMBL/GenBank/DDBJ whole genome shotgun (WGS) entry which is preliminary data.</text>
</comment>
<protein>
    <submittedName>
        <fullName evidence="1">Phage portal protein, SPP1 Gp6-like</fullName>
    </submittedName>
</protein>
<evidence type="ECO:0000313" key="1">
    <source>
        <dbReference type="EMBL" id="MCP2163125.1"/>
    </source>
</evidence>